<dbReference type="GO" id="GO:0045892">
    <property type="term" value="P:negative regulation of DNA-templated transcription"/>
    <property type="evidence" value="ECO:0007669"/>
    <property type="project" value="TreeGrafter"/>
</dbReference>
<dbReference type="Gene3D" id="1.10.10.10">
    <property type="entry name" value="Winged helix-like DNA-binding domain superfamily/Winged helix DNA-binding domain"/>
    <property type="match status" value="1"/>
</dbReference>
<feature type="binding site" evidence="7">
    <location>
        <position position="158"/>
    </location>
    <ligand>
        <name>Zn(2+)</name>
        <dbReference type="ChEBI" id="CHEBI:29105"/>
    </ligand>
</feature>
<gene>
    <name evidence="9" type="ORF">DSOUD_2550</name>
</gene>
<dbReference type="SUPFAM" id="SSF46785">
    <property type="entry name" value="Winged helix' DNA-binding domain"/>
    <property type="match status" value="1"/>
</dbReference>
<dbReference type="InterPro" id="IPR043135">
    <property type="entry name" value="Fur_C"/>
</dbReference>
<dbReference type="GO" id="GO:0000976">
    <property type="term" value="F:transcription cis-regulatory region binding"/>
    <property type="evidence" value="ECO:0007669"/>
    <property type="project" value="TreeGrafter"/>
</dbReference>
<evidence type="ECO:0000313" key="10">
    <source>
        <dbReference type="Proteomes" id="UP000057158"/>
    </source>
</evidence>
<dbReference type="Gene3D" id="3.30.1490.190">
    <property type="match status" value="1"/>
</dbReference>
<keyword evidence="3 7" id="KW-0862">Zinc</keyword>
<name>A0A0M3QG72_9BACT</name>
<dbReference type="EMBL" id="CP010802">
    <property type="protein sequence ID" value="ALC17303.1"/>
    <property type="molecule type" value="Genomic_DNA"/>
</dbReference>
<organism evidence="9 10">
    <name type="scientific">Desulfuromonas soudanensis</name>
    <dbReference type="NCBI Taxonomy" id="1603606"/>
    <lineage>
        <taxon>Bacteria</taxon>
        <taxon>Pseudomonadati</taxon>
        <taxon>Thermodesulfobacteriota</taxon>
        <taxon>Desulfuromonadia</taxon>
        <taxon>Desulfuromonadales</taxon>
        <taxon>Desulfuromonadaceae</taxon>
        <taxon>Desulfuromonas</taxon>
    </lineage>
</organism>
<evidence type="ECO:0000256" key="5">
    <source>
        <dbReference type="ARBA" id="ARBA00023125"/>
    </source>
</evidence>
<keyword evidence="2" id="KW-0678">Repressor</keyword>
<evidence type="ECO:0000256" key="4">
    <source>
        <dbReference type="ARBA" id="ARBA00023015"/>
    </source>
</evidence>
<comment type="cofactor">
    <cofactor evidence="7">
        <name>Zn(2+)</name>
        <dbReference type="ChEBI" id="CHEBI:29105"/>
    </cofactor>
    <text evidence="7">Binds 1 zinc ion per subunit.</text>
</comment>
<keyword evidence="6" id="KW-0804">Transcription</keyword>
<keyword evidence="10" id="KW-1185">Reference proteome</keyword>
<keyword evidence="4" id="KW-0805">Transcription regulation</keyword>
<dbReference type="KEGG" id="des:DSOUD_2550"/>
<dbReference type="STRING" id="1603606.DSOUD_2550"/>
<protein>
    <submittedName>
        <fullName evidence="9">Fe2+/Zn2+ uptake regulation protein</fullName>
    </submittedName>
</protein>
<dbReference type="CDD" id="cd07153">
    <property type="entry name" value="Fur_like"/>
    <property type="match status" value="1"/>
</dbReference>
<dbReference type="GO" id="GO:0008270">
    <property type="term" value="F:zinc ion binding"/>
    <property type="evidence" value="ECO:0007669"/>
    <property type="project" value="TreeGrafter"/>
</dbReference>
<evidence type="ECO:0000256" key="6">
    <source>
        <dbReference type="ARBA" id="ARBA00023163"/>
    </source>
</evidence>
<evidence type="ECO:0000256" key="7">
    <source>
        <dbReference type="PIRSR" id="PIRSR602481-1"/>
    </source>
</evidence>
<sequence length="164" mass="17855">MSPLPASPFHGKNHNHQKCIAEALATAEALCQAQGQRFTAIRRRVFEIVVQQHKPIGAYEVLESLQQEGRTAPPTVYRALDFLQQMGLVHRIASLNAYVGCAHPGQPHDGQFLICEGCKTLAELQVAEISGAIEQGALASGFKPHRHTVEILGLCPGCRNRSTP</sequence>
<dbReference type="GO" id="GO:0003700">
    <property type="term" value="F:DNA-binding transcription factor activity"/>
    <property type="evidence" value="ECO:0007669"/>
    <property type="project" value="InterPro"/>
</dbReference>
<dbReference type="Pfam" id="PF01475">
    <property type="entry name" value="FUR"/>
    <property type="match status" value="1"/>
</dbReference>
<evidence type="ECO:0000256" key="8">
    <source>
        <dbReference type="PIRSR" id="PIRSR602481-2"/>
    </source>
</evidence>
<comment type="cofactor">
    <cofactor evidence="8">
        <name>Mn(2+)</name>
        <dbReference type="ChEBI" id="CHEBI:29035"/>
    </cofactor>
    <cofactor evidence="8">
        <name>Fe(2+)</name>
        <dbReference type="ChEBI" id="CHEBI:29033"/>
    </cofactor>
    <text evidence="8">Binds 1 Mn(2+) or Fe(2+) ion per subunit.</text>
</comment>
<dbReference type="PATRIC" id="fig|1603606.3.peg.2761"/>
<dbReference type="OrthoDB" id="9801127at2"/>
<comment type="similarity">
    <text evidence="1">Belongs to the Fur family.</text>
</comment>
<dbReference type="InterPro" id="IPR002481">
    <property type="entry name" value="FUR"/>
</dbReference>
<dbReference type="PANTHER" id="PTHR33202:SF6">
    <property type="entry name" value="ZINC UPTAKE REGULATION PROTEIN"/>
    <property type="match status" value="1"/>
</dbReference>
<dbReference type="GO" id="GO:0005829">
    <property type="term" value="C:cytosol"/>
    <property type="evidence" value="ECO:0007669"/>
    <property type="project" value="TreeGrafter"/>
</dbReference>
<dbReference type="PANTHER" id="PTHR33202">
    <property type="entry name" value="ZINC UPTAKE REGULATION PROTEIN"/>
    <property type="match status" value="1"/>
</dbReference>
<accession>A0A0M3QG72</accession>
<proteinExistence type="inferred from homology"/>
<evidence type="ECO:0000256" key="2">
    <source>
        <dbReference type="ARBA" id="ARBA00022491"/>
    </source>
</evidence>
<dbReference type="Proteomes" id="UP000057158">
    <property type="component" value="Chromosome"/>
</dbReference>
<dbReference type="InterPro" id="IPR036388">
    <property type="entry name" value="WH-like_DNA-bd_sf"/>
</dbReference>
<evidence type="ECO:0000256" key="1">
    <source>
        <dbReference type="ARBA" id="ARBA00007957"/>
    </source>
</evidence>
<reference evidence="9 10" key="1">
    <citation type="submission" date="2015-07" db="EMBL/GenBank/DDBJ databases">
        <title>Isolation and Genomic Characterization of a Novel Halophilic Metal-Reducing Deltaproteobacterium from the Deep Subsurface.</title>
        <authorList>
            <person name="Badalamenti J.P."/>
            <person name="Summers Z.M."/>
            <person name="Gralnick J.A."/>
            <person name="Bond D.R."/>
        </authorList>
    </citation>
    <scope>NUCLEOTIDE SEQUENCE [LARGE SCALE GENOMIC DNA]</scope>
    <source>
        <strain evidence="9 10">WTL</strain>
    </source>
</reference>
<feature type="binding site" evidence="7">
    <location>
        <position position="118"/>
    </location>
    <ligand>
        <name>Zn(2+)</name>
        <dbReference type="ChEBI" id="CHEBI:29105"/>
    </ligand>
</feature>
<feature type="binding site" evidence="7">
    <location>
        <position position="155"/>
    </location>
    <ligand>
        <name>Zn(2+)</name>
        <dbReference type="ChEBI" id="CHEBI:29105"/>
    </ligand>
</feature>
<feature type="binding site" evidence="7">
    <location>
        <position position="115"/>
    </location>
    <ligand>
        <name>Zn(2+)</name>
        <dbReference type="ChEBI" id="CHEBI:29105"/>
    </ligand>
</feature>
<evidence type="ECO:0000256" key="3">
    <source>
        <dbReference type="ARBA" id="ARBA00022833"/>
    </source>
</evidence>
<feature type="binding site" evidence="8">
    <location>
        <position position="147"/>
    </location>
    <ligand>
        <name>Fe cation</name>
        <dbReference type="ChEBI" id="CHEBI:24875"/>
    </ligand>
</feature>
<dbReference type="GO" id="GO:1900376">
    <property type="term" value="P:regulation of secondary metabolite biosynthetic process"/>
    <property type="evidence" value="ECO:0007669"/>
    <property type="project" value="TreeGrafter"/>
</dbReference>
<keyword evidence="7" id="KW-0479">Metal-binding</keyword>
<keyword evidence="5" id="KW-0238">DNA-binding</keyword>
<dbReference type="InterPro" id="IPR036390">
    <property type="entry name" value="WH_DNA-bd_sf"/>
</dbReference>
<evidence type="ECO:0000313" key="9">
    <source>
        <dbReference type="EMBL" id="ALC17303.1"/>
    </source>
</evidence>
<dbReference type="RefSeq" id="WP_053551324.1">
    <property type="nucleotide sequence ID" value="NZ_CP010802.1"/>
</dbReference>
<dbReference type="AlphaFoldDB" id="A0A0M3QG72"/>
<keyword evidence="8" id="KW-0408">Iron</keyword>